<gene>
    <name evidence="2" type="ORF">OVA965_LOCUS21633</name>
    <name evidence="3" type="ORF">TMI583_LOCUS22339</name>
</gene>
<organism evidence="3 4">
    <name type="scientific">Didymodactylos carnosus</name>
    <dbReference type="NCBI Taxonomy" id="1234261"/>
    <lineage>
        <taxon>Eukaryota</taxon>
        <taxon>Metazoa</taxon>
        <taxon>Spiralia</taxon>
        <taxon>Gnathifera</taxon>
        <taxon>Rotifera</taxon>
        <taxon>Eurotatoria</taxon>
        <taxon>Bdelloidea</taxon>
        <taxon>Philodinida</taxon>
        <taxon>Philodinidae</taxon>
        <taxon>Didymodactylos</taxon>
    </lineage>
</organism>
<feature type="region of interest" description="Disordered" evidence="1">
    <location>
        <begin position="35"/>
        <end position="73"/>
    </location>
</feature>
<sequence>MDDILSADPRELCLQGSISDDDYDSDDINEDDEVYENNVDISAGDNYKEEQDETLRLEDSIDESRSSEEELSDPLIINEKLENVSIVGKEVFDNSFKQQSSNSIFDNVELKVS</sequence>
<dbReference type="Proteomes" id="UP000682733">
    <property type="component" value="Unassembled WGS sequence"/>
</dbReference>
<dbReference type="EMBL" id="CAJNOK010011922">
    <property type="protein sequence ID" value="CAF1151652.1"/>
    <property type="molecule type" value="Genomic_DNA"/>
</dbReference>
<reference evidence="3" key="1">
    <citation type="submission" date="2021-02" db="EMBL/GenBank/DDBJ databases">
        <authorList>
            <person name="Nowell W R."/>
        </authorList>
    </citation>
    <scope>NUCLEOTIDE SEQUENCE</scope>
</reference>
<protein>
    <submittedName>
        <fullName evidence="3">Uncharacterized protein</fullName>
    </submittedName>
</protein>
<name>A0A8S2MLH4_9BILA</name>
<accession>A0A8S2MLH4</accession>
<evidence type="ECO:0000313" key="4">
    <source>
        <dbReference type="Proteomes" id="UP000682733"/>
    </source>
</evidence>
<evidence type="ECO:0000256" key="1">
    <source>
        <dbReference type="SAM" id="MobiDB-lite"/>
    </source>
</evidence>
<comment type="caution">
    <text evidence="3">The sequence shown here is derived from an EMBL/GenBank/DDBJ whole genome shotgun (WGS) entry which is preliminary data.</text>
</comment>
<proteinExistence type="predicted"/>
<feature type="compositionally biased region" description="Basic and acidic residues" evidence="1">
    <location>
        <begin position="46"/>
        <end position="68"/>
    </location>
</feature>
<dbReference type="Proteomes" id="UP000677228">
    <property type="component" value="Unassembled WGS sequence"/>
</dbReference>
<dbReference type="AlphaFoldDB" id="A0A8S2MLH4"/>
<dbReference type="EMBL" id="CAJOBA010031439">
    <property type="protein sequence ID" value="CAF3959516.1"/>
    <property type="molecule type" value="Genomic_DNA"/>
</dbReference>
<evidence type="ECO:0000313" key="3">
    <source>
        <dbReference type="EMBL" id="CAF3959516.1"/>
    </source>
</evidence>
<evidence type="ECO:0000313" key="2">
    <source>
        <dbReference type="EMBL" id="CAF1151652.1"/>
    </source>
</evidence>